<name>A0AAV9Q4Y9_9PEZI</name>
<protein>
    <submittedName>
        <fullName evidence="2">Uncharacterized protein</fullName>
    </submittedName>
</protein>
<dbReference type="EMBL" id="JAXLQG010000010">
    <property type="protein sequence ID" value="KAK5535293.1"/>
    <property type="molecule type" value="Genomic_DNA"/>
</dbReference>
<dbReference type="Proteomes" id="UP001345827">
    <property type="component" value="Unassembled WGS sequence"/>
</dbReference>
<proteinExistence type="predicted"/>
<feature type="compositionally biased region" description="Basic and acidic residues" evidence="1">
    <location>
        <begin position="21"/>
        <end position="36"/>
    </location>
</feature>
<evidence type="ECO:0000313" key="2">
    <source>
        <dbReference type="EMBL" id="KAK5535293.1"/>
    </source>
</evidence>
<reference evidence="2 3" key="1">
    <citation type="submission" date="2023-06" db="EMBL/GenBank/DDBJ databases">
        <title>Black Yeasts Isolated from many extreme environments.</title>
        <authorList>
            <person name="Coleine C."/>
            <person name="Stajich J.E."/>
            <person name="Selbmann L."/>
        </authorList>
    </citation>
    <scope>NUCLEOTIDE SEQUENCE [LARGE SCALE GENOMIC DNA]</scope>
    <source>
        <strain evidence="2 3">CCFEE 5887</strain>
    </source>
</reference>
<feature type="compositionally biased region" description="Basic and acidic residues" evidence="1">
    <location>
        <begin position="50"/>
        <end position="61"/>
    </location>
</feature>
<comment type="caution">
    <text evidence="2">The sequence shown here is derived from an EMBL/GenBank/DDBJ whole genome shotgun (WGS) entry which is preliminary data.</text>
</comment>
<gene>
    <name evidence="2" type="ORF">LTR25_006301</name>
</gene>
<dbReference type="AlphaFoldDB" id="A0AAV9Q4Y9"/>
<evidence type="ECO:0000256" key="1">
    <source>
        <dbReference type="SAM" id="MobiDB-lite"/>
    </source>
</evidence>
<keyword evidence="3" id="KW-1185">Reference proteome</keyword>
<feature type="compositionally biased region" description="Basic and acidic residues" evidence="1">
    <location>
        <begin position="1"/>
        <end position="10"/>
    </location>
</feature>
<sequence length="127" mass="14371">MEGSGSEKPKNSHGTAVADQAGREDEQSQEQRESEYASKPNGCDWTPTIDDIKPTMDDMMRSPDTGDVAKLFVEEGWDKWTQISKKHCTNKLGGTTIKTGRWEMEPSPMMTTSIAIENLEHPWIIRW</sequence>
<evidence type="ECO:0000313" key="3">
    <source>
        <dbReference type="Proteomes" id="UP001345827"/>
    </source>
</evidence>
<feature type="region of interest" description="Disordered" evidence="1">
    <location>
        <begin position="1"/>
        <end position="61"/>
    </location>
</feature>
<accession>A0AAV9Q4Y9</accession>
<organism evidence="2 3">
    <name type="scientific">Vermiconidia calcicola</name>
    <dbReference type="NCBI Taxonomy" id="1690605"/>
    <lineage>
        <taxon>Eukaryota</taxon>
        <taxon>Fungi</taxon>
        <taxon>Dikarya</taxon>
        <taxon>Ascomycota</taxon>
        <taxon>Pezizomycotina</taxon>
        <taxon>Dothideomycetes</taxon>
        <taxon>Dothideomycetidae</taxon>
        <taxon>Mycosphaerellales</taxon>
        <taxon>Extremaceae</taxon>
        <taxon>Vermiconidia</taxon>
    </lineage>
</organism>